<dbReference type="Gene3D" id="1.10.10.60">
    <property type="entry name" value="Homeodomain-like"/>
    <property type="match status" value="1"/>
</dbReference>
<keyword evidence="3" id="KW-0539">Nucleus</keyword>
<keyword evidence="2" id="KW-0238">DNA-binding</keyword>
<keyword evidence="6" id="KW-1185">Reference proteome</keyword>
<dbReference type="InterPro" id="IPR007889">
    <property type="entry name" value="HTH_Psq"/>
</dbReference>
<dbReference type="AlphaFoldDB" id="A0A5N4ABV3"/>
<dbReference type="GO" id="GO:0005634">
    <property type="term" value="C:nucleus"/>
    <property type="evidence" value="ECO:0007669"/>
    <property type="project" value="UniProtKB-SubCell"/>
</dbReference>
<evidence type="ECO:0000256" key="3">
    <source>
        <dbReference type="ARBA" id="ARBA00023242"/>
    </source>
</evidence>
<dbReference type="PANTHER" id="PTHR19303:SF74">
    <property type="entry name" value="POGO TRANSPOSABLE ELEMENT WITH KRAB DOMAIN"/>
    <property type="match status" value="1"/>
</dbReference>
<dbReference type="Pfam" id="PF03184">
    <property type="entry name" value="DDE_1"/>
    <property type="match status" value="1"/>
</dbReference>
<feature type="domain" description="HTH CENPB-type" evidence="4">
    <location>
        <begin position="60"/>
        <end position="135"/>
    </location>
</feature>
<evidence type="ECO:0000259" key="4">
    <source>
        <dbReference type="PROSITE" id="PS51253"/>
    </source>
</evidence>
<evidence type="ECO:0000256" key="1">
    <source>
        <dbReference type="ARBA" id="ARBA00004123"/>
    </source>
</evidence>
<comment type="caution">
    <text evidence="5">The sequence shown here is derived from an EMBL/GenBank/DDBJ whole genome shotgun (WGS) entry which is preliminary data.</text>
</comment>
<protein>
    <recommendedName>
        <fullName evidence="4">HTH CENPB-type domain-containing protein</fullName>
    </recommendedName>
</protein>
<dbReference type="InterPro" id="IPR009057">
    <property type="entry name" value="Homeodomain-like_sf"/>
</dbReference>
<dbReference type="PROSITE" id="PS51253">
    <property type="entry name" value="HTH_CENPB"/>
    <property type="match status" value="1"/>
</dbReference>
<dbReference type="InParanoid" id="A0A5N4ABV3"/>
<reference evidence="5 6" key="1">
    <citation type="journal article" date="2018" name="Elife">
        <title>Firefly genomes illuminate parallel origins of bioluminescence in beetles.</title>
        <authorList>
            <person name="Fallon T.R."/>
            <person name="Lower S.E."/>
            <person name="Chang C.H."/>
            <person name="Bessho-Uehara M."/>
            <person name="Martin G.J."/>
            <person name="Bewick A.J."/>
            <person name="Behringer M."/>
            <person name="Debat H.J."/>
            <person name="Wong I."/>
            <person name="Day J.C."/>
            <person name="Suvorov A."/>
            <person name="Silva C.J."/>
            <person name="Stanger-Hall K.F."/>
            <person name="Hall D.W."/>
            <person name="Schmitz R.J."/>
            <person name="Nelson D.R."/>
            <person name="Lewis S.M."/>
            <person name="Shigenobu S."/>
            <person name="Bybee S.M."/>
            <person name="Larracuente A.M."/>
            <person name="Oba Y."/>
            <person name="Weng J.K."/>
        </authorList>
    </citation>
    <scope>NUCLEOTIDE SEQUENCE [LARGE SCALE GENOMIC DNA]</scope>
    <source>
        <strain evidence="5">1611_PpyrPB1</strain>
        <tissue evidence="5">Whole body</tissue>
    </source>
</reference>
<dbReference type="GO" id="GO:0003677">
    <property type="term" value="F:DNA binding"/>
    <property type="evidence" value="ECO:0007669"/>
    <property type="project" value="UniProtKB-KW"/>
</dbReference>
<dbReference type="Pfam" id="PF05225">
    <property type="entry name" value="HTH_psq"/>
    <property type="match status" value="1"/>
</dbReference>
<dbReference type="InterPro" id="IPR004875">
    <property type="entry name" value="DDE_SF_endonuclease_dom"/>
</dbReference>
<dbReference type="SUPFAM" id="SSF46689">
    <property type="entry name" value="Homeodomain-like"/>
    <property type="match status" value="1"/>
</dbReference>
<gene>
    <name evidence="5" type="ORF">PPYR_11608</name>
</gene>
<evidence type="ECO:0000313" key="5">
    <source>
        <dbReference type="EMBL" id="KAB0794769.1"/>
    </source>
</evidence>
<proteinExistence type="predicted"/>
<dbReference type="Proteomes" id="UP000327044">
    <property type="component" value="Unassembled WGS sequence"/>
</dbReference>
<dbReference type="InterPro" id="IPR006600">
    <property type="entry name" value="HTH_CenpB_DNA-bd_dom"/>
</dbReference>
<organism evidence="5 6">
    <name type="scientific">Photinus pyralis</name>
    <name type="common">Common eastern firefly</name>
    <name type="synonym">Lampyris pyralis</name>
    <dbReference type="NCBI Taxonomy" id="7054"/>
    <lineage>
        <taxon>Eukaryota</taxon>
        <taxon>Metazoa</taxon>
        <taxon>Ecdysozoa</taxon>
        <taxon>Arthropoda</taxon>
        <taxon>Hexapoda</taxon>
        <taxon>Insecta</taxon>
        <taxon>Pterygota</taxon>
        <taxon>Neoptera</taxon>
        <taxon>Endopterygota</taxon>
        <taxon>Coleoptera</taxon>
        <taxon>Polyphaga</taxon>
        <taxon>Elateriformia</taxon>
        <taxon>Elateroidea</taxon>
        <taxon>Lampyridae</taxon>
        <taxon>Lampyrinae</taxon>
        <taxon>Photinus</taxon>
    </lineage>
</organism>
<evidence type="ECO:0000313" key="6">
    <source>
        <dbReference type="Proteomes" id="UP000327044"/>
    </source>
</evidence>
<comment type="subcellular location">
    <subcellularLocation>
        <location evidence="1">Nucleus</location>
    </subcellularLocation>
</comment>
<name>A0A5N4ABV3_PHOPY</name>
<sequence length="392" mass="44514">MLRSIMEKSGRKKYQKYTEEKVKKALDDVDKRMSIRAAAIAHSIPRATLLRISKGGILATKTGPSTVLSEEHERIIVFWIKTMGKAGFPVSKETLLYSVEKLASEVGVTFAEGKTRPARKWYECFRKRHPQISDRTSQNLTSRRRNVQQEDLDRWFNEVESYVKENQLQAAFEDPARIFNTDETAFFLNPKPGKVLAEKGIKNVYTAAGADEKENLTVLITANAAGQLAPPMIVYRYARIPANIAHSVPPGWAMGRSENGWMTQETFYEYMAIIFEPWLTLTNIARPVVFFMDGHTSHMSLPLTNFCLKHEIELVALFPNATHLLQPTDVAVFHTLKATWKQKVSEWRMANDGKQIAPVLKSVLDELLDKTISNGFKACGLMPWDSKGKYRT</sequence>
<dbReference type="InterPro" id="IPR036397">
    <property type="entry name" value="RNaseH_sf"/>
</dbReference>
<accession>A0A5N4ABV3</accession>
<dbReference type="InterPro" id="IPR050863">
    <property type="entry name" value="CenT-Element_Derived"/>
</dbReference>
<dbReference type="PANTHER" id="PTHR19303">
    <property type="entry name" value="TRANSPOSON"/>
    <property type="match status" value="1"/>
</dbReference>
<dbReference type="EMBL" id="VVIM01000008">
    <property type="protein sequence ID" value="KAB0794769.1"/>
    <property type="molecule type" value="Genomic_DNA"/>
</dbReference>
<evidence type="ECO:0000256" key="2">
    <source>
        <dbReference type="ARBA" id="ARBA00023125"/>
    </source>
</evidence>
<dbReference type="Gene3D" id="3.30.420.10">
    <property type="entry name" value="Ribonuclease H-like superfamily/Ribonuclease H"/>
    <property type="match status" value="1"/>
</dbReference>